<keyword evidence="3" id="KW-1185">Reference proteome</keyword>
<keyword evidence="2" id="KW-0255">Endonuclease</keyword>
<dbReference type="Gene3D" id="3.40.1350.10">
    <property type="match status" value="1"/>
</dbReference>
<reference evidence="3" key="1">
    <citation type="submission" date="2017-01" db="EMBL/GenBank/DDBJ databases">
        <authorList>
            <person name="Varghese N."/>
            <person name="Submissions S."/>
        </authorList>
    </citation>
    <scope>NUCLEOTIDE SEQUENCE [LARGE SCALE GENOMIC DNA]</scope>
    <source>
        <strain evidence="3">DSM 23145</strain>
    </source>
</reference>
<dbReference type="EMBL" id="FTOI01000013">
    <property type="protein sequence ID" value="SIS96109.1"/>
    <property type="molecule type" value="Genomic_DNA"/>
</dbReference>
<dbReference type="AlphaFoldDB" id="A0A1N7ND42"/>
<accession>A0A1N7ND42</accession>
<name>A0A1N7ND42_9FLAO</name>
<evidence type="ECO:0000313" key="2">
    <source>
        <dbReference type="EMBL" id="SIS96109.1"/>
    </source>
</evidence>
<dbReference type="InterPro" id="IPR007560">
    <property type="entry name" value="Restrct_endonuc_IV_Mrr"/>
</dbReference>
<dbReference type="InterPro" id="IPR011856">
    <property type="entry name" value="tRNA_endonuc-like_dom_sf"/>
</dbReference>
<protein>
    <submittedName>
        <fullName evidence="2">Restriction endonuclease</fullName>
    </submittedName>
</protein>
<proteinExistence type="predicted"/>
<dbReference type="InterPro" id="IPR011335">
    <property type="entry name" value="Restrct_endonuc-II-like"/>
</dbReference>
<dbReference type="SUPFAM" id="SSF52980">
    <property type="entry name" value="Restriction endonuclease-like"/>
    <property type="match status" value="1"/>
</dbReference>
<dbReference type="Proteomes" id="UP000185839">
    <property type="component" value="Unassembled WGS sequence"/>
</dbReference>
<organism evidence="2 3">
    <name type="scientific">Kaistella chaponensis</name>
    <dbReference type="NCBI Taxonomy" id="713588"/>
    <lineage>
        <taxon>Bacteria</taxon>
        <taxon>Pseudomonadati</taxon>
        <taxon>Bacteroidota</taxon>
        <taxon>Flavobacteriia</taxon>
        <taxon>Flavobacteriales</taxon>
        <taxon>Weeksellaceae</taxon>
        <taxon>Chryseobacterium group</taxon>
        <taxon>Kaistella</taxon>
    </lineage>
</organism>
<dbReference type="GO" id="GO:0003677">
    <property type="term" value="F:DNA binding"/>
    <property type="evidence" value="ECO:0007669"/>
    <property type="project" value="InterPro"/>
</dbReference>
<keyword evidence="2" id="KW-0378">Hydrolase</keyword>
<evidence type="ECO:0000259" key="1">
    <source>
        <dbReference type="Pfam" id="PF04471"/>
    </source>
</evidence>
<gene>
    <name evidence="2" type="ORF">SAMN05421789_11369</name>
</gene>
<evidence type="ECO:0000313" key="3">
    <source>
        <dbReference type="Proteomes" id="UP000185839"/>
    </source>
</evidence>
<sequence>METNRGKDLEKLVRIIEEVYKTNNETVIHSNYKIENTDGNKRELDIFIESNINGYNVKIAIECKEYKSKVSASVVEAFHSKCLRIPEINKKIIVSKKGFQREAFAAAKNFGIELYNLEEVEKNSDEIFFIPLKKFVPVFTGYTIESLDCCTELIQEISEEKINLKHLDFEIFAAESDTTYNFSEIIRQGLQPIWSAFGYSAFFHWLRNKNVIQAEPFVVTCEGVYFFYDEKKIFLNQIKGFVNFRCDEIAIKTDNKVLLNSNNKNIKAFTQTFTDESKKLKGEIIIDKENNVHFFDSSNDVPVKLQVIAKYDPSTDKMDFL</sequence>
<dbReference type="OrthoDB" id="966110at2"/>
<dbReference type="RefSeq" id="WP_076387986.1">
    <property type="nucleotide sequence ID" value="NZ_FTOI01000013.1"/>
</dbReference>
<dbReference type="Pfam" id="PF04471">
    <property type="entry name" value="Mrr_cat"/>
    <property type="match status" value="1"/>
</dbReference>
<keyword evidence="2" id="KW-0540">Nuclease</keyword>
<dbReference type="GO" id="GO:0004519">
    <property type="term" value="F:endonuclease activity"/>
    <property type="evidence" value="ECO:0007669"/>
    <property type="project" value="UniProtKB-KW"/>
</dbReference>
<feature type="domain" description="Restriction endonuclease type IV Mrr" evidence="1">
    <location>
        <begin position="30"/>
        <end position="119"/>
    </location>
</feature>
<dbReference type="GO" id="GO:0009307">
    <property type="term" value="P:DNA restriction-modification system"/>
    <property type="evidence" value="ECO:0007669"/>
    <property type="project" value="InterPro"/>
</dbReference>